<dbReference type="RefSeq" id="WP_143096216.1">
    <property type="nucleotide sequence ID" value="NZ_FOXA01000026.1"/>
</dbReference>
<feature type="region of interest" description="Disordered" evidence="1">
    <location>
        <begin position="314"/>
        <end position="334"/>
    </location>
</feature>
<accession>A0A1I5V2E3</accession>
<name>A0A1I5V2E3_9RHOB</name>
<gene>
    <name evidence="3" type="ORF">SAMN04488047_12630</name>
</gene>
<organism evidence="3 4">
    <name type="scientific">Tranquillimonas alkanivorans</name>
    <dbReference type="NCBI Taxonomy" id="441119"/>
    <lineage>
        <taxon>Bacteria</taxon>
        <taxon>Pseudomonadati</taxon>
        <taxon>Pseudomonadota</taxon>
        <taxon>Alphaproteobacteria</taxon>
        <taxon>Rhodobacterales</taxon>
        <taxon>Roseobacteraceae</taxon>
        <taxon>Tranquillimonas</taxon>
    </lineage>
</organism>
<dbReference type="STRING" id="441119.SAMN04488047_12630"/>
<evidence type="ECO:0000256" key="2">
    <source>
        <dbReference type="SAM" id="SignalP"/>
    </source>
</evidence>
<protein>
    <submittedName>
        <fullName evidence="3">Uncharacterized protein</fullName>
    </submittedName>
</protein>
<reference evidence="3 4" key="1">
    <citation type="submission" date="2016-10" db="EMBL/GenBank/DDBJ databases">
        <authorList>
            <person name="de Groot N.N."/>
        </authorList>
    </citation>
    <scope>NUCLEOTIDE SEQUENCE [LARGE SCALE GENOMIC DNA]</scope>
    <source>
        <strain evidence="3 4">DSM 19547</strain>
    </source>
</reference>
<keyword evidence="2" id="KW-0732">Signal</keyword>
<dbReference type="Proteomes" id="UP000199356">
    <property type="component" value="Unassembled WGS sequence"/>
</dbReference>
<sequence>MKITFLRIAALATAVISLAPAAAISDHIAVYSCALNRAPDPSSSYKCPCDTFPSGIRFQHKGMDTIIFDRSDWCPVEGFEPGDVFGSSNYAYRPLAYSGYGDGSWDESIDAFSQYRTPYANNDGYSMQFNGQRAVDADSYSDSMTSRFSPNWQWHRGGNLENGGGSGVTWDTREELVNLAFSRLDGYRSISSPSAEQVRVYEYYTAPDWGDLSTASNLSSAEKAAPSPDPEKTMEQYLFPLGVYIRAMRYDMLSIDWDDEMCTYDAAGDQVCPTLTQRINDDYAIWRSTKNVTGIGELRSMTYDALRGQGAQMTSGRITPQWGGMTRNLGEHSD</sequence>
<proteinExistence type="predicted"/>
<keyword evidence="4" id="KW-1185">Reference proteome</keyword>
<evidence type="ECO:0000256" key="1">
    <source>
        <dbReference type="SAM" id="MobiDB-lite"/>
    </source>
</evidence>
<evidence type="ECO:0000313" key="4">
    <source>
        <dbReference type="Proteomes" id="UP000199356"/>
    </source>
</evidence>
<feature type="chain" id="PRO_5011510601" evidence="2">
    <location>
        <begin position="22"/>
        <end position="334"/>
    </location>
</feature>
<feature type="signal peptide" evidence="2">
    <location>
        <begin position="1"/>
        <end position="21"/>
    </location>
</feature>
<dbReference type="EMBL" id="FOXA01000026">
    <property type="protein sequence ID" value="SFQ01650.1"/>
    <property type="molecule type" value="Genomic_DNA"/>
</dbReference>
<dbReference type="AlphaFoldDB" id="A0A1I5V2E3"/>
<evidence type="ECO:0000313" key="3">
    <source>
        <dbReference type="EMBL" id="SFQ01650.1"/>
    </source>
</evidence>